<reference evidence="1" key="1">
    <citation type="journal article" date="2020" name="Stud. Mycol.">
        <title>101 Dothideomycetes genomes: a test case for predicting lifestyles and emergence of pathogens.</title>
        <authorList>
            <person name="Haridas S."/>
            <person name="Albert R."/>
            <person name="Binder M."/>
            <person name="Bloem J."/>
            <person name="Labutti K."/>
            <person name="Salamov A."/>
            <person name="Andreopoulos B."/>
            <person name="Baker S."/>
            <person name="Barry K."/>
            <person name="Bills G."/>
            <person name="Bluhm B."/>
            <person name="Cannon C."/>
            <person name="Castanera R."/>
            <person name="Culley D."/>
            <person name="Daum C."/>
            <person name="Ezra D."/>
            <person name="Gonzalez J."/>
            <person name="Henrissat B."/>
            <person name="Kuo A."/>
            <person name="Liang C."/>
            <person name="Lipzen A."/>
            <person name="Lutzoni F."/>
            <person name="Magnuson J."/>
            <person name="Mondo S."/>
            <person name="Nolan M."/>
            <person name="Ohm R."/>
            <person name="Pangilinan J."/>
            <person name="Park H.-J."/>
            <person name="Ramirez L."/>
            <person name="Alfaro M."/>
            <person name="Sun H."/>
            <person name="Tritt A."/>
            <person name="Yoshinaga Y."/>
            <person name="Zwiers L.-H."/>
            <person name="Turgeon B."/>
            <person name="Goodwin S."/>
            <person name="Spatafora J."/>
            <person name="Crous P."/>
            <person name="Grigoriev I."/>
        </authorList>
    </citation>
    <scope>NUCLEOTIDE SEQUENCE</scope>
    <source>
        <strain evidence="1">CBS 525.71</strain>
    </source>
</reference>
<name>A0ACB6RQM6_9PLEO</name>
<comment type="caution">
    <text evidence="1">The sequence shown here is derived from an EMBL/GenBank/DDBJ whole genome shotgun (WGS) entry which is preliminary data.</text>
</comment>
<evidence type="ECO:0000313" key="2">
    <source>
        <dbReference type="Proteomes" id="UP000799754"/>
    </source>
</evidence>
<organism evidence="1 2">
    <name type="scientific">Macroventuria anomochaeta</name>
    <dbReference type="NCBI Taxonomy" id="301207"/>
    <lineage>
        <taxon>Eukaryota</taxon>
        <taxon>Fungi</taxon>
        <taxon>Dikarya</taxon>
        <taxon>Ascomycota</taxon>
        <taxon>Pezizomycotina</taxon>
        <taxon>Dothideomycetes</taxon>
        <taxon>Pleosporomycetidae</taxon>
        <taxon>Pleosporales</taxon>
        <taxon>Pleosporineae</taxon>
        <taxon>Didymellaceae</taxon>
        <taxon>Macroventuria</taxon>
    </lineage>
</organism>
<proteinExistence type="predicted"/>
<sequence>MNSSVETTILDAIYTPGNDGKPRLYSFAWRANASPKPFVIQSVDLLIERLPDNTQARQHVPTVTWPQKLRSGLELGDSKVDIRAFLDQALQERDSTSGPAAVKLIMPKVGGYVAQSNIIQTRLYGCTHVESVASFLQPGERIEACAALAAPQSGNVALISQLHDLLTGAIGAVSTAQNTIPGPVSPWQVFDNLENELRNRLGLKFLVPDPVPRRRIGLVHCLDYRMSLELLLHLNIDLVVFDQPGTCMEDPYGPRAHLRVSFHPVDLNPDDGFVQRLYLAARDQRLHGLTSRFDPLFEKVAQVAQLLELPTAAPSAMAIATNKYLTRITCSQPDQNGNEHDQDSLRPQLICVKGRKELEERLKDPEKRLQIPYPVVVKPTNGRGSYGVAKCVNETELLADVEWAGGYIGFHNSQVMIEPYCDGPEVDINLAMWDGEVTFFDICDNAPTAGDLDEVTGSGRKDFQEGLFMYPSQLPESEQALVCKHIREYILRMGFRTGVFHCEARIQNSSMHYVRQSGSGIVDLEARPTIAGKEPSVFLLEVNARAPGYVGLYAAGWTWGVDLWALHMLNCVADEARFRMLSVPFANGAQHDSAVLLIMPEKRGILRSEDPHPRLRREKPELAACVPLVLNYFKVGQQVTPPDDTETCFTSVMVVESKKGRADLMRTVEEVRVEWTPVIE</sequence>
<evidence type="ECO:0000313" key="1">
    <source>
        <dbReference type="EMBL" id="KAF2623214.1"/>
    </source>
</evidence>
<dbReference type="Proteomes" id="UP000799754">
    <property type="component" value="Unassembled WGS sequence"/>
</dbReference>
<accession>A0ACB6RQM6</accession>
<gene>
    <name evidence="1" type="ORF">BU25DRAFT_350366</name>
</gene>
<protein>
    <submittedName>
        <fullName evidence="1">Uncharacterized protein</fullName>
    </submittedName>
</protein>
<keyword evidence="2" id="KW-1185">Reference proteome</keyword>
<dbReference type="EMBL" id="MU006738">
    <property type="protein sequence ID" value="KAF2623214.1"/>
    <property type="molecule type" value="Genomic_DNA"/>
</dbReference>